<proteinExistence type="predicted"/>
<name>A0A150WGC5_BDEBC</name>
<comment type="caution">
    <text evidence="5">The sequence shown here is derived from an EMBL/GenBank/DDBJ whole genome shotgun (WGS) entry which is preliminary data.</text>
</comment>
<dbReference type="Gene3D" id="2.60.120.650">
    <property type="entry name" value="Cupin"/>
    <property type="match status" value="1"/>
</dbReference>
<comment type="cofactor">
    <cofactor evidence="1">
        <name>Fe(2+)</name>
        <dbReference type="ChEBI" id="CHEBI:29033"/>
    </cofactor>
</comment>
<dbReference type="PANTHER" id="PTHR13096:SF8">
    <property type="entry name" value="RIBOSOMAL OXYGENASE 1"/>
    <property type="match status" value="1"/>
</dbReference>
<reference evidence="5 6" key="1">
    <citation type="submission" date="2016-03" db="EMBL/GenBank/DDBJ databases">
        <authorList>
            <person name="Ploux O."/>
        </authorList>
    </citation>
    <scope>NUCLEOTIDE SEQUENCE [LARGE SCALE GENOMIC DNA]</scope>
    <source>
        <strain evidence="5 6">BER2</strain>
    </source>
</reference>
<accession>A0A150WGC5</accession>
<dbReference type="SUPFAM" id="SSF51197">
    <property type="entry name" value="Clavaminate synthase-like"/>
    <property type="match status" value="1"/>
</dbReference>
<dbReference type="InterPro" id="IPR003347">
    <property type="entry name" value="JmjC_dom"/>
</dbReference>
<evidence type="ECO:0000259" key="4">
    <source>
        <dbReference type="PROSITE" id="PS51184"/>
    </source>
</evidence>
<evidence type="ECO:0000313" key="5">
    <source>
        <dbReference type="EMBL" id="KYG61861.1"/>
    </source>
</evidence>
<keyword evidence="2" id="KW-0479">Metal-binding</keyword>
<feature type="domain" description="JmjC" evidence="4">
    <location>
        <begin position="89"/>
        <end position="231"/>
    </location>
</feature>
<dbReference type="GO" id="GO:0046872">
    <property type="term" value="F:metal ion binding"/>
    <property type="evidence" value="ECO:0007669"/>
    <property type="project" value="UniProtKB-KW"/>
</dbReference>
<evidence type="ECO:0000256" key="2">
    <source>
        <dbReference type="ARBA" id="ARBA00022723"/>
    </source>
</evidence>
<evidence type="ECO:0000256" key="3">
    <source>
        <dbReference type="ARBA" id="ARBA00023004"/>
    </source>
</evidence>
<protein>
    <recommendedName>
        <fullName evidence="4">JmjC domain-containing protein</fullName>
    </recommendedName>
</protein>
<dbReference type="InterPro" id="IPR039994">
    <property type="entry name" value="NO66-like"/>
</dbReference>
<evidence type="ECO:0000256" key="1">
    <source>
        <dbReference type="ARBA" id="ARBA00001954"/>
    </source>
</evidence>
<dbReference type="AlphaFoldDB" id="A0A150WGC5"/>
<dbReference type="PROSITE" id="PS51184">
    <property type="entry name" value="JMJC"/>
    <property type="match status" value="1"/>
</dbReference>
<dbReference type="PANTHER" id="PTHR13096">
    <property type="entry name" value="MINA53 MYC INDUCED NUCLEAR ANTIGEN"/>
    <property type="match status" value="1"/>
</dbReference>
<dbReference type="EMBL" id="LUKF01000016">
    <property type="protein sequence ID" value="KYG61861.1"/>
    <property type="molecule type" value="Genomic_DNA"/>
</dbReference>
<dbReference type="Pfam" id="PF08007">
    <property type="entry name" value="JmjC_2"/>
    <property type="match status" value="1"/>
</dbReference>
<evidence type="ECO:0000313" key="6">
    <source>
        <dbReference type="Proteomes" id="UP000075391"/>
    </source>
</evidence>
<keyword evidence="3" id="KW-0408">Iron</keyword>
<dbReference type="RefSeq" id="WP_063244009.1">
    <property type="nucleotide sequence ID" value="NZ_LUKF01000016.1"/>
</dbReference>
<sequence>MSILEQLLSPMTLSDFSTTHLFREPYAAPEKASFLRNSLSWNTLNEILYTGHKNCWLPLQGKLPLDEDLCTGQLTFSQARKGFESGRTVLVRHAEQAHPLFAALAKDFYRLFNDPVDVQLYCTPAGQEGFDWHYDYEDVFVIQSEGEKEFRLRKNTVNPGASIKKTSQLEDLKNETTRAELRCYLKPGDWLYIPAGYWHKAMALTDSYHISVGVLMGQDKKPNVGNLHLRSRAF</sequence>
<gene>
    <name evidence="5" type="ORF">AZI85_06505</name>
</gene>
<organism evidence="5 6">
    <name type="scientific">Bdellovibrio bacteriovorus</name>
    <dbReference type="NCBI Taxonomy" id="959"/>
    <lineage>
        <taxon>Bacteria</taxon>
        <taxon>Pseudomonadati</taxon>
        <taxon>Bdellovibrionota</taxon>
        <taxon>Bdellovibrionia</taxon>
        <taxon>Bdellovibrionales</taxon>
        <taxon>Pseudobdellovibrionaceae</taxon>
        <taxon>Bdellovibrio</taxon>
    </lineage>
</organism>
<dbReference type="Proteomes" id="UP000075391">
    <property type="component" value="Unassembled WGS sequence"/>
</dbReference>